<dbReference type="InterPro" id="IPR004839">
    <property type="entry name" value="Aminotransferase_I/II_large"/>
</dbReference>
<evidence type="ECO:0000259" key="6">
    <source>
        <dbReference type="Pfam" id="PF00155"/>
    </source>
</evidence>
<evidence type="ECO:0000313" key="8">
    <source>
        <dbReference type="Proteomes" id="UP001235712"/>
    </source>
</evidence>
<dbReference type="RefSeq" id="WP_307241118.1">
    <property type="nucleotide sequence ID" value="NZ_JAUSQZ010000001.1"/>
</dbReference>
<comment type="cofactor">
    <cofactor evidence="1">
        <name>pyridoxal 5'-phosphate</name>
        <dbReference type="ChEBI" id="CHEBI:597326"/>
    </cofactor>
</comment>
<comment type="caution">
    <text evidence="7">The sequence shown here is derived from an EMBL/GenBank/DDBJ whole genome shotgun (WGS) entry which is preliminary data.</text>
</comment>
<evidence type="ECO:0000256" key="4">
    <source>
        <dbReference type="ARBA" id="ARBA00022898"/>
    </source>
</evidence>
<proteinExistence type="predicted"/>
<evidence type="ECO:0000256" key="2">
    <source>
        <dbReference type="ARBA" id="ARBA00022576"/>
    </source>
</evidence>
<keyword evidence="8" id="KW-1185">Reference proteome</keyword>
<protein>
    <submittedName>
        <fullName evidence="7">DNA-binding transcriptional MocR family regulator</fullName>
    </submittedName>
</protein>
<evidence type="ECO:0000256" key="3">
    <source>
        <dbReference type="ARBA" id="ARBA00022679"/>
    </source>
</evidence>
<accession>A0ABT9P147</accession>
<dbReference type="CDD" id="cd00609">
    <property type="entry name" value="AAT_like"/>
    <property type="match status" value="1"/>
</dbReference>
<keyword evidence="4" id="KW-0663">Pyridoxal phosphate</keyword>
<evidence type="ECO:0000256" key="1">
    <source>
        <dbReference type="ARBA" id="ARBA00001933"/>
    </source>
</evidence>
<reference evidence="7 8" key="1">
    <citation type="submission" date="2023-07" db="EMBL/GenBank/DDBJ databases">
        <title>Sequencing the genomes of 1000 actinobacteria strains.</title>
        <authorList>
            <person name="Klenk H.-P."/>
        </authorList>
    </citation>
    <scope>NUCLEOTIDE SEQUENCE [LARGE SCALE GENOMIC DNA]</scope>
    <source>
        <strain evidence="7 8">DSM 44388</strain>
    </source>
</reference>
<dbReference type="InterPro" id="IPR015422">
    <property type="entry name" value="PyrdxlP-dep_Trfase_small"/>
</dbReference>
<dbReference type="Gene3D" id="3.40.640.10">
    <property type="entry name" value="Type I PLP-dependent aspartate aminotransferase-like (Major domain)"/>
    <property type="match status" value="1"/>
</dbReference>
<dbReference type="InterPro" id="IPR015421">
    <property type="entry name" value="PyrdxlP-dep_Trfase_major"/>
</dbReference>
<keyword evidence="3" id="KW-0808">Transferase</keyword>
<name>A0ABT9P147_9ACTN</name>
<dbReference type="Proteomes" id="UP001235712">
    <property type="component" value="Unassembled WGS sequence"/>
</dbReference>
<dbReference type="EMBL" id="JAUSQZ010000001">
    <property type="protein sequence ID" value="MDP9826386.1"/>
    <property type="molecule type" value="Genomic_DNA"/>
</dbReference>
<evidence type="ECO:0000256" key="5">
    <source>
        <dbReference type="SAM" id="MobiDB-lite"/>
    </source>
</evidence>
<evidence type="ECO:0000313" key="7">
    <source>
        <dbReference type="EMBL" id="MDP9826386.1"/>
    </source>
</evidence>
<dbReference type="Gene3D" id="3.90.1150.10">
    <property type="entry name" value="Aspartate Aminotransferase, domain 1"/>
    <property type="match status" value="1"/>
</dbReference>
<dbReference type="Pfam" id="PF00155">
    <property type="entry name" value="Aminotran_1_2"/>
    <property type="match status" value="1"/>
</dbReference>
<dbReference type="PANTHER" id="PTHR42790:SF19">
    <property type="entry name" value="KYNURENINE_ALPHA-AMINOADIPATE AMINOTRANSFERASE, MITOCHONDRIAL"/>
    <property type="match status" value="1"/>
</dbReference>
<gene>
    <name evidence="7" type="ORF">J2S57_002135</name>
</gene>
<dbReference type="InterPro" id="IPR015424">
    <property type="entry name" value="PyrdxlP-dep_Trfase"/>
</dbReference>
<feature type="region of interest" description="Disordered" evidence="5">
    <location>
        <begin position="413"/>
        <end position="439"/>
    </location>
</feature>
<dbReference type="GO" id="GO:0003677">
    <property type="term" value="F:DNA binding"/>
    <property type="evidence" value="ECO:0007669"/>
    <property type="project" value="UniProtKB-KW"/>
</dbReference>
<organism evidence="7 8">
    <name type="scientific">Kineosporia succinea</name>
    <dbReference type="NCBI Taxonomy" id="84632"/>
    <lineage>
        <taxon>Bacteria</taxon>
        <taxon>Bacillati</taxon>
        <taxon>Actinomycetota</taxon>
        <taxon>Actinomycetes</taxon>
        <taxon>Kineosporiales</taxon>
        <taxon>Kineosporiaceae</taxon>
        <taxon>Kineosporia</taxon>
    </lineage>
</organism>
<sequence>MQTGDGVRGDKGSRLDHWLGSYAARTQGMTASEIRALFAVASRPEVVSLAGGMPNLSALPMDVVSRSLAGLVDTKGSVALQYGSGQGDPELRRRILDVMAPNQVTAHPDDIVVTTGSQQALDLVTRIFVDPGDVVLAEAPSYVGALGVFRSYQADVVHVAMDAEGLIPEALSDTLIELKRAGRRVKLLYTVPNYHNPAGVTLAAHRRPQILEIARRFGVLVLEDDPYGLLGFDGDPLPALRSFDEEGVIYLGSFSKTFAPGFRVGWAVAPHAVREKLVLASESAILCPSSFSQMAVSTYLAEHDWKHQIGLFRELYRERRDAMLQALHDMLPTSSWNNPQGGFYVWVHLPDGLDSKAMLPRAVTARVAYAPGTGFYTDGQGRDYMRLSYCYPTPERIREGIRRLAGVIDEELEVQTTFGPGPRSRRDGPVVESPGPEVN</sequence>
<keyword evidence="2" id="KW-0032">Aminotransferase</keyword>
<dbReference type="SUPFAM" id="SSF53383">
    <property type="entry name" value="PLP-dependent transferases"/>
    <property type="match status" value="1"/>
</dbReference>
<dbReference type="InterPro" id="IPR050859">
    <property type="entry name" value="Class-I_PLP-dep_aminotransf"/>
</dbReference>
<feature type="domain" description="Aminotransferase class I/classII large" evidence="6">
    <location>
        <begin position="75"/>
        <end position="404"/>
    </location>
</feature>
<keyword evidence="7" id="KW-0238">DNA-binding</keyword>
<dbReference type="PANTHER" id="PTHR42790">
    <property type="entry name" value="AMINOTRANSFERASE"/>
    <property type="match status" value="1"/>
</dbReference>